<accession>A0A563VXM3</accession>
<reference evidence="1 2" key="1">
    <citation type="submission" date="2019-01" db="EMBL/GenBank/DDBJ databases">
        <authorList>
            <person name="Brito A."/>
        </authorList>
    </citation>
    <scope>NUCLEOTIDE SEQUENCE [LARGE SCALE GENOMIC DNA]</scope>
    <source>
        <strain evidence="1">1</strain>
    </source>
</reference>
<dbReference type="EMBL" id="CAACVJ010000352">
    <property type="protein sequence ID" value="VEP16176.1"/>
    <property type="molecule type" value="Genomic_DNA"/>
</dbReference>
<gene>
    <name evidence="1" type="ORF">H1P_4150002</name>
</gene>
<name>A0A563VXM3_9CYAN</name>
<protein>
    <submittedName>
        <fullName evidence="1">Uncharacterized protein</fullName>
    </submittedName>
</protein>
<dbReference type="RefSeq" id="WP_222427334.1">
    <property type="nucleotide sequence ID" value="NZ_LR214151.1"/>
</dbReference>
<evidence type="ECO:0000313" key="2">
    <source>
        <dbReference type="Proteomes" id="UP000320055"/>
    </source>
</evidence>
<evidence type="ECO:0000313" key="1">
    <source>
        <dbReference type="EMBL" id="VEP16176.1"/>
    </source>
</evidence>
<dbReference type="AlphaFoldDB" id="A0A563VXM3"/>
<organism evidence="1 2">
    <name type="scientific">Hyella patelloides LEGE 07179</name>
    <dbReference type="NCBI Taxonomy" id="945734"/>
    <lineage>
        <taxon>Bacteria</taxon>
        <taxon>Bacillati</taxon>
        <taxon>Cyanobacteriota</taxon>
        <taxon>Cyanophyceae</taxon>
        <taxon>Pleurocapsales</taxon>
        <taxon>Hyellaceae</taxon>
        <taxon>Hyella</taxon>
    </lineage>
</organism>
<keyword evidence="2" id="KW-1185">Reference proteome</keyword>
<dbReference type="Proteomes" id="UP000320055">
    <property type="component" value="Unassembled WGS sequence"/>
</dbReference>
<proteinExistence type="predicted"/>
<sequence>MNQESLASRDGSMSIGVPVIPKEKVEQILQANNQDVAADVIQAGDEQL</sequence>